<feature type="domain" description="SH3b" evidence="9">
    <location>
        <begin position="274"/>
        <end position="343"/>
    </location>
</feature>
<evidence type="ECO:0000256" key="7">
    <source>
        <dbReference type="ARBA" id="ARBA00032390"/>
    </source>
</evidence>
<dbReference type="PROSITE" id="PS51781">
    <property type="entry name" value="SH3B"/>
    <property type="match status" value="2"/>
</dbReference>
<sequence>MVKVVKNFVKVNQYTRPGLKLSGVKGIVMHWTATPGATALNERNYFNGTCIADKRYASAHYFVDRNEAQYIIPENEMAYHAHDRNRCYVSFLKPNANQTAIGVEMCVEKNGTIHDETIQNAAGLVADLCKRFKLSTDKIVRHYDVTNKNCPAPWVNDSSKLAAFRKKVDGLLGNKTVSNSTASSSQGSPSSSLLKKGDKGTEVKELQNNLLKLGYKLPKYGADSHFGDETVAAVKAFQKDQGISVDGIVGKDTRAKINAALSKKNSSSSSSAASGSLKSKVNGLRFYSKPSWEDKDVVGTVNKGIGFPTVVEKVKVGSAYQYKVKNSKGATYYITASDKYVKVSGKVKTASSPSKSTASKSSSGSSSIKSVGKIKIVGVSNAAIVMDKPDRNNSKNIGTVKLGSKIDISGSVKGKNNSKGYWEVIYKGKRGYISGQFGSRV</sequence>
<dbReference type="Gene3D" id="3.40.80.10">
    <property type="entry name" value="Peptidoglycan recognition protein-like"/>
    <property type="match status" value="1"/>
</dbReference>
<evidence type="ECO:0000313" key="11">
    <source>
        <dbReference type="Proteomes" id="UP000324326"/>
    </source>
</evidence>
<dbReference type="Pfam" id="PF01510">
    <property type="entry name" value="Amidase_2"/>
    <property type="match status" value="1"/>
</dbReference>
<feature type="region of interest" description="Disordered" evidence="8">
    <location>
        <begin position="175"/>
        <end position="199"/>
    </location>
</feature>
<keyword evidence="4" id="KW-0378">Hydrolase</keyword>
<comment type="caution">
    <text evidence="10">The sequence shown here is derived from an EMBL/GenBank/DDBJ whole genome shotgun (WGS) entry which is preliminary data.</text>
</comment>
<evidence type="ECO:0000256" key="8">
    <source>
        <dbReference type="SAM" id="MobiDB-lite"/>
    </source>
</evidence>
<protein>
    <recommendedName>
        <fullName evidence="3">N-acetylmuramoyl-L-alanine amidase</fullName>
        <ecNumber evidence="3">3.5.1.28</ecNumber>
    </recommendedName>
    <alternativeName>
        <fullName evidence="7">Autolysin</fullName>
    </alternativeName>
    <alternativeName>
        <fullName evidence="6">Cell wall hydrolase</fullName>
    </alternativeName>
</protein>
<dbReference type="SUPFAM" id="SSF55846">
    <property type="entry name" value="N-acetylmuramoyl-L-alanine amidase-like"/>
    <property type="match status" value="1"/>
</dbReference>
<dbReference type="GO" id="GO:0009253">
    <property type="term" value="P:peptidoglycan catabolic process"/>
    <property type="evidence" value="ECO:0007669"/>
    <property type="project" value="InterPro"/>
</dbReference>
<accession>A0A5M8RZ99</accession>
<dbReference type="GO" id="GO:0008745">
    <property type="term" value="F:N-acetylmuramoyl-L-alanine amidase activity"/>
    <property type="evidence" value="ECO:0007669"/>
    <property type="project" value="UniProtKB-EC"/>
</dbReference>
<dbReference type="GO" id="GO:0071555">
    <property type="term" value="P:cell wall organization"/>
    <property type="evidence" value="ECO:0007669"/>
    <property type="project" value="UniProtKB-KW"/>
</dbReference>
<dbReference type="Pfam" id="PF01471">
    <property type="entry name" value="PG_binding_1"/>
    <property type="match status" value="1"/>
</dbReference>
<dbReference type="EC" id="3.5.1.28" evidence="3"/>
<dbReference type="PANTHER" id="PTHR30417:SF1">
    <property type="entry name" value="N-ACETYLMURAMOYL-L-ALANINE AMIDASE AMID"/>
    <property type="match status" value="1"/>
</dbReference>
<feature type="compositionally biased region" description="Low complexity" evidence="8">
    <location>
        <begin position="178"/>
        <end position="192"/>
    </location>
</feature>
<keyword evidence="5" id="KW-0961">Cell wall biogenesis/degradation</keyword>
<dbReference type="SUPFAM" id="SSF47090">
    <property type="entry name" value="PGBD-like"/>
    <property type="match status" value="1"/>
</dbReference>
<evidence type="ECO:0000256" key="1">
    <source>
        <dbReference type="ARBA" id="ARBA00001561"/>
    </source>
</evidence>
<proteinExistence type="inferred from homology"/>
<dbReference type="Gene3D" id="1.10.101.10">
    <property type="entry name" value="PGBD-like superfamily/PGBD"/>
    <property type="match status" value="1"/>
</dbReference>
<gene>
    <name evidence="10" type="ORF">DX927_00445</name>
</gene>
<evidence type="ECO:0000256" key="5">
    <source>
        <dbReference type="ARBA" id="ARBA00023316"/>
    </source>
</evidence>
<dbReference type="InterPro" id="IPR003646">
    <property type="entry name" value="SH3-like_bac-type"/>
</dbReference>
<dbReference type="InterPro" id="IPR036366">
    <property type="entry name" value="PGBDSf"/>
</dbReference>
<dbReference type="InterPro" id="IPR002477">
    <property type="entry name" value="Peptidoglycan-bd-like"/>
</dbReference>
<dbReference type="InterPro" id="IPR002502">
    <property type="entry name" value="Amidase_domain"/>
</dbReference>
<evidence type="ECO:0000313" key="10">
    <source>
        <dbReference type="EMBL" id="KAA6452730.1"/>
    </source>
</evidence>
<dbReference type="InterPro" id="IPR036505">
    <property type="entry name" value="Amidase/PGRP_sf"/>
</dbReference>
<dbReference type="InterPro" id="IPR036365">
    <property type="entry name" value="PGBD-like_sf"/>
</dbReference>
<evidence type="ECO:0000256" key="3">
    <source>
        <dbReference type="ARBA" id="ARBA00011901"/>
    </source>
</evidence>
<evidence type="ECO:0000259" key="9">
    <source>
        <dbReference type="PROSITE" id="PS51781"/>
    </source>
</evidence>
<comment type="catalytic activity">
    <reaction evidence="1">
        <text>Hydrolyzes the link between N-acetylmuramoyl residues and L-amino acid residues in certain cell-wall glycopeptides.</text>
        <dbReference type="EC" id="3.5.1.28"/>
    </reaction>
</comment>
<comment type="similarity">
    <text evidence="2">Belongs to the N-acetylmuramoyl-L-alanine amidase 2 family.</text>
</comment>
<feature type="domain" description="SH3b" evidence="9">
    <location>
        <begin position="372"/>
        <end position="441"/>
    </location>
</feature>
<organism evidence="10 11">
    <name type="scientific">Bacillus swezeyi</name>
    <dbReference type="NCBI Taxonomy" id="1925020"/>
    <lineage>
        <taxon>Bacteria</taxon>
        <taxon>Bacillati</taxon>
        <taxon>Bacillota</taxon>
        <taxon>Bacilli</taxon>
        <taxon>Bacillales</taxon>
        <taxon>Bacillaceae</taxon>
        <taxon>Bacillus</taxon>
    </lineage>
</organism>
<dbReference type="InterPro" id="IPR051206">
    <property type="entry name" value="NAMLAA_amidase_2"/>
</dbReference>
<dbReference type="PANTHER" id="PTHR30417">
    <property type="entry name" value="N-ACETYLMURAMOYL-L-ALANINE AMIDASE AMID"/>
    <property type="match status" value="1"/>
</dbReference>
<dbReference type="EMBL" id="QSND01000001">
    <property type="protein sequence ID" value="KAA6452730.1"/>
    <property type="molecule type" value="Genomic_DNA"/>
</dbReference>
<dbReference type="Proteomes" id="UP000324326">
    <property type="component" value="Unassembled WGS sequence"/>
</dbReference>
<dbReference type="STRING" id="1925020.BTA30_20995"/>
<evidence type="ECO:0000256" key="6">
    <source>
        <dbReference type="ARBA" id="ARBA00030881"/>
    </source>
</evidence>
<dbReference type="CDD" id="cd06583">
    <property type="entry name" value="PGRP"/>
    <property type="match status" value="1"/>
</dbReference>
<evidence type="ECO:0000256" key="4">
    <source>
        <dbReference type="ARBA" id="ARBA00022801"/>
    </source>
</evidence>
<reference evidence="10 11" key="1">
    <citation type="submission" date="2018-08" db="EMBL/GenBank/DDBJ databases">
        <title>Bacillus phenotypic plasticity.</title>
        <authorList>
            <person name="Hurtado E."/>
        </authorList>
    </citation>
    <scope>NUCLEOTIDE SEQUENCE [LARGE SCALE GENOMIC DNA]</scope>
    <source>
        <strain evidence="10 11">427</strain>
    </source>
</reference>
<dbReference type="SMART" id="SM00644">
    <property type="entry name" value="Ami_2"/>
    <property type="match status" value="1"/>
</dbReference>
<dbReference type="AlphaFoldDB" id="A0A5M8RZ99"/>
<dbReference type="RefSeq" id="WP_150149739.1">
    <property type="nucleotide sequence ID" value="NZ_QSND01000001.1"/>
</dbReference>
<evidence type="ECO:0000256" key="2">
    <source>
        <dbReference type="ARBA" id="ARBA00007553"/>
    </source>
</evidence>
<name>A0A5M8RZ99_9BACI</name>
<dbReference type="GO" id="GO:0009254">
    <property type="term" value="P:peptidoglycan turnover"/>
    <property type="evidence" value="ECO:0007669"/>
    <property type="project" value="TreeGrafter"/>
</dbReference>